<reference evidence="8 9" key="1">
    <citation type="submission" date="2019-10" db="EMBL/GenBank/DDBJ databases">
        <title>Genome sequence of Phaeocystidibacter marisrubri JCM30614 (type strain).</title>
        <authorList>
            <person name="Bowman J.P."/>
        </authorList>
    </citation>
    <scope>NUCLEOTIDE SEQUENCE [LARGE SCALE GENOMIC DNA]</scope>
    <source>
        <strain evidence="8 9">JCM 30614</strain>
    </source>
</reference>
<dbReference type="HAMAP" id="MF_01057">
    <property type="entry name" value="tRNA_methyltr_TrmB"/>
    <property type="match status" value="1"/>
</dbReference>
<dbReference type="Gene3D" id="3.40.50.150">
    <property type="entry name" value="Vaccinia Virus protein VP39"/>
    <property type="match status" value="1"/>
</dbReference>
<feature type="binding site" evidence="7">
    <location>
        <begin position="205"/>
        <end position="208"/>
    </location>
    <ligand>
        <name>substrate</name>
    </ligand>
</feature>
<dbReference type="PROSITE" id="PS51625">
    <property type="entry name" value="SAM_MT_TRMB"/>
    <property type="match status" value="1"/>
</dbReference>
<dbReference type="NCBIfam" id="TIGR00091">
    <property type="entry name" value="tRNA (guanosine(46)-N7)-methyltransferase TrmB"/>
    <property type="match status" value="1"/>
</dbReference>
<feature type="binding site" evidence="7">
    <location>
        <position position="161"/>
    </location>
    <ligand>
        <name>substrate</name>
    </ligand>
</feature>
<comment type="similarity">
    <text evidence="7">Belongs to the class I-like SAM-binding methyltransferase superfamily. TrmB family.</text>
</comment>
<dbReference type="RefSeq" id="WP_151693591.1">
    <property type="nucleotide sequence ID" value="NZ_BMGX01000001.1"/>
</dbReference>
<proteinExistence type="inferred from homology"/>
<dbReference type="PANTHER" id="PTHR23417">
    <property type="entry name" value="3-DEOXY-D-MANNO-OCTULOSONIC-ACID TRANSFERASE/TRNA GUANINE-N 7 - -METHYLTRANSFERASE"/>
    <property type="match status" value="1"/>
</dbReference>
<gene>
    <name evidence="7 8" type="primary">trmB</name>
    <name evidence="8" type="ORF">F8C82_10775</name>
</gene>
<sequence>MAKNKLKKFAENAEMRHVIEPNWADVNAGNFPLKGNWKRDFFQNDNPIVVELGCGRGEYTFGLAKRNPNVNYIGVDIKGNRMWNGAKWAQEEGLTNIAFLRTKIELITNAFAEGELDEIWITFPDPQIKYKRMKHRMTNPEFLEKYKTVLSDSGVVHLKCDSEFLHGYTHGIVQAYGYVVEEAYHDIDFQLREQEPDHILFAIQTYYEQMWREQGKAINYLRFRFQ</sequence>
<dbReference type="PANTHER" id="PTHR23417:SF14">
    <property type="entry name" value="PENTACOTRIPEPTIDE-REPEAT REGION OF PRORP DOMAIN-CONTAINING PROTEIN"/>
    <property type="match status" value="1"/>
</dbReference>
<feature type="binding site" evidence="7">
    <location>
        <position position="125"/>
    </location>
    <ligand>
        <name>S-adenosyl-L-methionine</name>
        <dbReference type="ChEBI" id="CHEBI:59789"/>
    </ligand>
</feature>
<dbReference type="Proteomes" id="UP000484164">
    <property type="component" value="Unassembled WGS sequence"/>
</dbReference>
<dbReference type="Pfam" id="PF02390">
    <property type="entry name" value="Methyltransf_4"/>
    <property type="match status" value="1"/>
</dbReference>
<dbReference type="AlphaFoldDB" id="A0A6L3ZE81"/>
<keyword evidence="4 7" id="KW-0808">Transferase</keyword>
<organism evidence="8 9">
    <name type="scientific">Phaeocystidibacter marisrubri</name>
    <dbReference type="NCBI Taxonomy" id="1577780"/>
    <lineage>
        <taxon>Bacteria</taxon>
        <taxon>Pseudomonadati</taxon>
        <taxon>Bacteroidota</taxon>
        <taxon>Flavobacteriia</taxon>
        <taxon>Flavobacteriales</taxon>
        <taxon>Phaeocystidibacteraceae</taxon>
        <taxon>Phaeocystidibacter</taxon>
    </lineage>
</organism>
<dbReference type="SUPFAM" id="SSF53335">
    <property type="entry name" value="S-adenosyl-L-methionine-dependent methyltransferases"/>
    <property type="match status" value="1"/>
</dbReference>
<dbReference type="NCBIfam" id="NF001080">
    <property type="entry name" value="PRK00121.2-2"/>
    <property type="match status" value="1"/>
</dbReference>
<keyword evidence="5 7" id="KW-0949">S-adenosyl-L-methionine</keyword>
<dbReference type="InterPro" id="IPR029063">
    <property type="entry name" value="SAM-dependent_MTases_sf"/>
</dbReference>
<evidence type="ECO:0000256" key="4">
    <source>
        <dbReference type="ARBA" id="ARBA00022679"/>
    </source>
</evidence>
<dbReference type="GO" id="GO:0008176">
    <property type="term" value="F:tRNA (guanine(46)-N7)-methyltransferase activity"/>
    <property type="evidence" value="ECO:0007669"/>
    <property type="project" value="UniProtKB-UniRule"/>
</dbReference>
<feature type="binding site" evidence="7">
    <location>
        <position position="51"/>
    </location>
    <ligand>
        <name>S-adenosyl-L-methionine</name>
        <dbReference type="ChEBI" id="CHEBI:59789"/>
    </ligand>
</feature>
<evidence type="ECO:0000256" key="2">
    <source>
        <dbReference type="ARBA" id="ARBA00003015"/>
    </source>
</evidence>
<dbReference type="InterPro" id="IPR055361">
    <property type="entry name" value="tRNA_methyltr_TrmB_bact"/>
</dbReference>
<evidence type="ECO:0000313" key="9">
    <source>
        <dbReference type="Proteomes" id="UP000484164"/>
    </source>
</evidence>
<keyword evidence="6 7" id="KW-0819">tRNA processing</keyword>
<comment type="catalytic activity">
    <reaction evidence="1 7">
        <text>guanosine(46) in tRNA + S-adenosyl-L-methionine = N(7)-methylguanosine(46) in tRNA + S-adenosyl-L-homocysteine</text>
        <dbReference type="Rhea" id="RHEA:42708"/>
        <dbReference type="Rhea" id="RHEA-COMP:10188"/>
        <dbReference type="Rhea" id="RHEA-COMP:10189"/>
        <dbReference type="ChEBI" id="CHEBI:57856"/>
        <dbReference type="ChEBI" id="CHEBI:59789"/>
        <dbReference type="ChEBI" id="CHEBI:74269"/>
        <dbReference type="ChEBI" id="CHEBI:74480"/>
        <dbReference type="EC" id="2.1.1.33"/>
    </reaction>
</comment>
<dbReference type="InterPro" id="IPR003358">
    <property type="entry name" value="tRNA_(Gua-N-7)_MeTrfase_Trmb"/>
</dbReference>
<comment type="pathway">
    <text evidence="7">tRNA modification; N(7)-methylguanine-tRNA biosynthesis.</text>
</comment>
<keyword evidence="9" id="KW-1185">Reference proteome</keyword>
<feature type="binding site" evidence="7">
    <location>
        <position position="129"/>
    </location>
    <ligand>
        <name>substrate</name>
    </ligand>
</feature>
<evidence type="ECO:0000256" key="3">
    <source>
        <dbReference type="ARBA" id="ARBA00022603"/>
    </source>
</evidence>
<comment type="caution">
    <text evidence="8">The sequence shown here is derived from an EMBL/GenBank/DDBJ whole genome shotgun (WGS) entry which is preliminary data.</text>
</comment>
<dbReference type="GO" id="GO:0043527">
    <property type="term" value="C:tRNA methyltransferase complex"/>
    <property type="evidence" value="ECO:0007669"/>
    <property type="project" value="TreeGrafter"/>
</dbReference>
<evidence type="ECO:0000256" key="5">
    <source>
        <dbReference type="ARBA" id="ARBA00022691"/>
    </source>
</evidence>
<evidence type="ECO:0000256" key="1">
    <source>
        <dbReference type="ARBA" id="ARBA00000142"/>
    </source>
</evidence>
<evidence type="ECO:0000256" key="6">
    <source>
        <dbReference type="ARBA" id="ARBA00022694"/>
    </source>
</evidence>
<keyword evidence="3 7" id="KW-0489">Methyltransferase</keyword>
<dbReference type="EMBL" id="WBVQ01000002">
    <property type="protein sequence ID" value="KAB2816163.1"/>
    <property type="molecule type" value="Genomic_DNA"/>
</dbReference>
<evidence type="ECO:0000313" key="8">
    <source>
        <dbReference type="EMBL" id="KAB2816163.1"/>
    </source>
</evidence>
<dbReference type="UniPathway" id="UPA00989"/>
<dbReference type="EC" id="2.1.1.33" evidence="7"/>
<evidence type="ECO:0000256" key="7">
    <source>
        <dbReference type="HAMAP-Rule" id="MF_01057"/>
    </source>
</evidence>
<dbReference type="OrthoDB" id="9802090at2"/>
<name>A0A6L3ZE81_9FLAO</name>
<comment type="function">
    <text evidence="2 7">Catalyzes the formation of N(7)-methylguanine at position 46 (m7G46) in tRNA.</text>
</comment>
<feature type="binding site" evidence="7">
    <location>
        <position position="76"/>
    </location>
    <ligand>
        <name>S-adenosyl-L-methionine</name>
        <dbReference type="ChEBI" id="CHEBI:59789"/>
    </ligand>
</feature>
<comment type="caution">
    <text evidence="7">Lacks conserved residue(s) required for the propagation of feature annotation.</text>
</comment>
<protein>
    <recommendedName>
        <fullName evidence="7">tRNA (guanine-N(7)-)-methyltransferase</fullName>
        <ecNumber evidence="7">2.1.1.33</ecNumber>
    </recommendedName>
    <alternativeName>
        <fullName evidence="7">tRNA (guanine(46)-N(7))-methyltransferase</fullName>
    </alternativeName>
    <alternativeName>
        <fullName evidence="7">tRNA(m7G46)-methyltransferase</fullName>
    </alternativeName>
</protein>
<accession>A0A6L3ZE81</accession>